<dbReference type="GO" id="GO:0005886">
    <property type="term" value="C:plasma membrane"/>
    <property type="evidence" value="ECO:0007669"/>
    <property type="project" value="UniProtKB-SubCell"/>
</dbReference>
<feature type="transmembrane region" description="Helical" evidence="10">
    <location>
        <begin position="6"/>
        <end position="25"/>
    </location>
</feature>
<dbReference type="PANTHER" id="PTHR30561:SF0">
    <property type="entry name" value="GUANIDINIUM EXPORTER"/>
    <property type="match status" value="1"/>
</dbReference>
<evidence type="ECO:0000256" key="9">
    <source>
        <dbReference type="RuleBase" id="RU003942"/>
    </source>
</evidence>
<keyword evidence="12" id="KW-1185">Reference proteome</keyword>
<dbReference type="InterPro" id="IPR045324">
    <property type="entry name" value="Small_multidrug_res"/>
</dbReference>
<dbReference type="STRING" id="682795.AciX8_1516"/>
<evidence type="ECO:0000313" key="11">
    <source>
        <dbReference type="EMBL" id="AEU35857.1"/>
    </source>
</evidence>
<evidence type="ECO:0000256" key="6">
    <source>
        <dbReference type="ARBA" id="ARBA00023136"/>
    </source>
</evidence>
<dbReference type="AlphaFoldDB" id="G8P1N2"/>
<dbReference type="HOGENOM" id="CLU_133067_1_2_0"/>
<gene>
    <name evidence="11" type="ordered locus">AciX8_1516</name>
</gene>
<evidence type="ECO:0000256" key="4">
    <source>
        <dbReference type="ARBA" id="ARBA00022692"/>
    </source>
</evidence>
<dbReference type="Gene3D" id="1.10.3730.20">
    <property type="match status" value="1"/>
</dbReference>
<dbReference type="PANTHER" id="PTHR30561">
    <property type="entry name" value="SMR FAMILY PROTON-DEPENDENT DRUG EFFLUX TRANSPORTER SUGE"/>
    <property type="match status" value="1"/>
</dbReference>
<keyword evidence="5 10" id="KW-1133">Transmembrane helix</keyword>
<keyword evidence="4 9" id="KW-0812">Transmembrane</keyword>
<dbReference type="FunFam" id="1.10.3730.20:FF:000001">
    <property type="entry name" value="Quaternary ammonium compound resistance transporter SugE"/>
    <property type="match status" value="1"/>
</dbReference>
<evidence type="ECO:0000256" key="3">
    <source>
        <dbReference type="ARBA" id="ARBA00022475"/>
    </source>
</evidence>
<feature type="transmembrane region" description="Helical" evidence="10">
    <location>
        <begin position="92"/>
        <end position="109"/>
    </location>
</feature>
<evidence type="ECO:0000256" key="2">
    <source>
        <dbReference type="ARBA" id="ARBA00022448"/>
    </source>
</evidence>
<evidence type="ECO:0000256" key="7">
    <source>
        <dbReference type="ARBA" id="ARBA00038151"/>
    </source>
</evidence>
<dbReference type="SUPFAM" id="SSF103481">
    <property type="entry name" value="Multidrug resistance efflux transporter EmrE"/>
    <property type="match status" value="1"/>
</dbReference>
<dbReference type="InterPro" id="IPR000390">
    <property type="entry name" value="Small_drug/metabolite_transptr"/>
</dbReference>
<comment type="similarity">
    <text evidence="7">Belongs to the drug/metabolite transporter (DMT) superfamily. Small multidrug resistance (SMR) (TC 2.A.7.1) family. Gdx/SugE subfamily.</text>
</comment>
<protein>
    <recommendedName>
        <fullName evidence="8">Guanidinium exporter</fullName>
    </recommendedName>
</protein>
<dbReference type="eggNOG" id="COG2076">
    <property type="taxonomic scope" value="Bacteria"/>
</dbReference>
<dbReference type="EMBL" id="CP003130">
    <property type="protein sequence ID" value="AEU35857.1"/>
    <property type="molecule type" value="Genomic_DNA"/>
</dbReference>
<organism evidence="11 12">
    <name type="scientific">Granulicella mallensis (strain ATCC BAA-1857 / DSM 23137 / MP5ACTX8)</name>
    <dbReference type="NCBI Taxonomy" id="682795"/>
    <lineage>
        <taxon>Bacteria</taxon>
        <taxon>Pseudomonadati</taxon>
        <taxon>Acidobacteriota</taxon>
        <taxon>Terriglobia</taxon>
        <taxon>Terriglobales</taxon>
        <taxon>Acidobacteriaceae</taxon>
        <taxon>Granulicella</taxon>
    </lineage>
</organism>
<evidence type="ECO:0000256" key="5">
    <source>
        <dbReference type="ARBA" id="ARBA00022989"/>
    </source>
</evidence>
<comment type="subcellular location">
    <subcellularLocation>
        <location evidence="1 9">Cell membrane</location>
        <topology evidence="1 9">Multi-pass membrane protein</topology>
    </subcellularLocation>
</comment>
<reference evidence="11 12" key="1">
    <citation type="submission" date="2011-11" db="EMBL/GenBank/DDBJ databases">
        <title>Complete sequence of Granulicella mallensis MP5ACTX8.</title>
        <authorList>
            <consortium name="US DOE Joint Genome Institute"/>
            <person name="Lucas S."/>
            <person name="Copeland A."/>
            <person name="Lapidus A."/>
            <person name="Cheng J.-F."/>
            <person name="Goodwin L."/>
            <person name="Pitluck S."/>
            <person name="Peters L."/>
            <person name="Lu M."/>
            <person name="Detter J.C."/>
            <person name="Han C."/>
            <person name="Tapia R."/>
            <person name="Land M."/>
            <person name="Hauser L."/>
            <person name="Kyrpides N."/>
            <person name="Ivanova N."/>
            <person name="Mikhailova N."/>
            <person name="Pagani I."/>
            <person name="Rawat S."/>
            <person name="Mannisto M."/>
            <person name="Haggblom M."/>
            <person name="Woyke T."/>
        </authorList>
    </citation>
    <scope>NUCLEOTIDE SEQUENCE [LARGE SCALE GENOMIC DNA]</scope>
    <source>
        <strain evidence="12">ATCC BAA-1857 / DSM 23137 / MP5ACTX8</strain>
    </source>
</reference>
<keyword evidence="6 10" id="KW-0472">Membrane</keyword>
<dbReference type="InterPro" id="IPR037185">
    <property type="entry name" value="EmrE-like"/>
</dbReference>
<feature type="transmembrane region" description="Helical" evidence="10">
    <location>
        <begin position="64"/>
        <end position="83"/>
    </location>
</feature>
<evidence type="ECO:0000256" key="1">
    <source>
        <dbReference type="ARBA" id="ARBA00004651"/>
    </source>
</evidence>
<feature type="transmembrane region" description="Helical" evidence="10">
    <location>
        <begin position="37"/>
        <end position="58"/>
    </location>
</feature>
<dbReference type="Proteomes" id="UP000007113">
    <property type="component" value="Chromosome"/>
</dbReference>
<evidence type="ECO:0000256" key="10">
    <source>
        <dbReference type="SAM" id="Phobius"/>
    </source>
</evidence>
<keyword evidence="2" id="KW-0813">Transport</keyword>
<keyword evidence="3" id="KW-1003">Cell membrane</keyword>
<evidence type="ECO:0000256" key="8">
    <source>
        <dbReference type="ARBA" id="ARBA00039168"/>
    </source>
</evidence>
<dbReference type="KEGG" id="gma:AciX8_1516"/>
<dbReference type="Pfam" id="PF00893">
    <property type="entry name" value="Multi_Drug_Res"/>
    <property type="match status" value="1"/>
</dbReference>
<dbReference type="GO" id="GO:1990961">
    <property type="term" value="P:xenobiotic detoxification by transmembrane export across the plasma membrane"/>
    <property type="evidence" value="ECO:0007669"/>
    <property type="project" value="UniProtKB-ARBA"/>
</dbReference>
<dbReference type="RefSeq" id="WP_014264736.1">
    <property type="nucleotide sequence ID" value="NC_016631.1"/>
</dbReference>
<sequence length="110" mass="11510">MWTKQYAWSILVVAGVFETGFSIGLKYSEGFTRLWPSIATVLMIVLSLGLVGVATRSLPLGTAYAVWTGIGSVGTVALGIVLFGESASLSRLACLGLIVTGILGLKLFGK</sequence>
<dbReference type="GO" id="GO:0022857">
    <property type="term" value="F:transmembrane transporter activity"/>
    <property type="evidence" value="ECO:0007669"/>
    <property type="project" value="InterPro"/>
</dbReference>
<proteinExistence type="inferred from homology"/>
<name>G8P1N2_GRAMM</name>
<evidence type="ECO:0000313" key="12">
    <source>
        <dbReference type="Proteomes" id="UP000007113"/>
    </source>
</evidence>
<accession>G8P1N2</accession>
<dbReference type="OrthoDB" id="21828at2"/>